<sequence length="72" mass="7893">MFCGNYSTPSLSPVSTPRPRKVLRGNRSTYVLRSIFGSRMPRIQSNPPNVRPIQAGIFGPGEVPCPIPNLLV</sequence>
<accession>A0A017SJL0</accession>
<dbReference type="GeneID" id="63693528"/>
<dbReference type="RefSeq" id="XP_040640547.1">
    <property type="nucleotide sequence ID" value="XM_040778404.1"/>
</dbReference>
<dbReference type="HOGENOM" id="CLU_2721795_0_0_1"/>
<dbReference type="AlphaFoldDB" id="A0A017SJL0"/>
<protein>
    <submittedName>
        <fullName evidence="2">Uncharacterized protein</fullName>
    </submittedName>
</protein>
<feature type="region of interest" description="Disordered" evidence="1">
    <location>
        <begin position="1"/>
        <end position="20"/>
    </location>
</feature>
<dbReference type="EMBL" id="KK088417">
    <property type="protein sequence ID" value="EYE96859.1"/>
    <property type="molecule type" value="Genomic_DNA"/>
</dbReference>
<evidence type="ECO:0000313" key="2">
    <source>
        <dbReference type="EMBL" id="EYE96859.1"/>
    </source>
</evidence>
<organism evidence="2 3">
    <name type="scientific">Aspergillus ruber (strain CBS 135680)</name>
    <dbReference type="NCBI Taxonomy" id="1388766"/>
    <lineage>
        <taxon>Eukaryota</taxon>
        <taxon>Fungi</taxon>
        <taxon>Dikarya</taxon>
        <taxon>Ascomycota</taxon>
        <taxon>Pezizomycotina</taxon>
        <taxon>Eurotiomycetes</taxon>
        <taxon>Eurotiomycetidae</taxon>
        <taxon>Eurotiales</taxon>
        <taxon>Aspergillaceae</taxon>
        <taxon>Aspergillus</taxon>
        <taxon>Aspergillus subgen. Aspergillus</taxon>
    </lineage>
</organism>
<gene>
    <name evidence="2" type="ORF">EURHEDRAFT_341182</name>
</gene>
<dbReference type="Proteomes" id="UP000019804">
    <property type="component" value="Unassembled WGS sequence"/>
</dbReference>
<evidence type="ECO:0000313" key="3">
    <source>
        <dbReference type="Proteomes" id="UP000019804"/>
    </source>
</evidence>
<feature type="compositionally biased region" description="Polar residues" evidence="1">
    <location>
        <begin position="1"/>
        <end position="15"/>
    </location>
</feature>
<keyword evidence="3" id="KW-1185">Reference proteome</keyword>
<evidence type="ECO:0000256" key="1">
    <source>
        <dbReference type="SAM" id="MobiDB-lite"/>
    </source>
</evidence>
<proteinExistence type="predicted"/>
<reference evidence="3" key="1">
    <citation type="journal article" date="2014" name="Nat. Commun.">
        <title>Genomic adaptations of the halophilic Dead Sea filamentous fungus Eurotium rubrum.</title>
        <authorList>
            <person name="Kis-Papo T."/>
            <person name="Weig A.R."/>
            <person name="Riley R."/>
            <person name="Persoh D."/>
            <person name="Salamov A."/>
            <person name="Sun H."/>
            <person name="Lipzen A."/>
            <person name="Wasser S.P."/>
            <person name="Rambold G."/>
            <person name="Grigoriev I.V."/>
            <person name="Nevo E."/>
        </authorList>
    </citation>
    <scope>NUCLEOTIDE SEQUENCE [LARGE SCALE GENOMIC DNA]</scope>
    <source>
        <strain evidence="3">CBS 135680</strain>
    </source>
</reference>
<name>A0A017SJL0_ASPRC</name>